<dbReference type="STRING" id="1121439.dsat_1086"/>
<keyword evidence="8" id="KW-1185">Reference proteome</keyword>
<dbReference type="InterPro" id="IPR014776">
    <property type="entry name" value="4pyrrole_Mease_sub2"/>
</dbReference>
<keyword evidence="2" id="KW-0169">Cobalamin biosynthesis</keyword>
<dbReference type="PIRSF" id="PIRSF036428">
    <property type="entry name" value="CobL"/>
    <property type="match status" value="1"/>
</dbReference>
<dbReference type="InterPro" id="IPR014008">
    <property type="entry name" value="Cbl_synth_MTase_CbiT"/>
</dbReference>
<dbReference type="PATRIC" id="fig|1121439.3.peg.2461"/>
<dbReference type="GO" id="GO:0000179">
    <property type="term" value="F:rRNA (adenine-N6,N6-)-dimethyltransferase activity"/>
    <property type="evidence" value="ECO:0007669"/>
    <property type="project" value="InterPro"/>
</dbReference>
<evidence type="ECO:0000256" key="1">
    <source>
        <dbReference type="ARBA" id="ARBA00004953"/>
    </source>
</evidence>
<dbReference type="PROSITE" id="PS01131">
    <property type="entry name" value="RRNA_A_DIMETH"/>
    <property type="match status" value="1"/>
</dbReference>
<dbReference type="UniPathway" id="UPA00148"/>
<evidence type="ECO:0000256" key="3">
    <source>
        <dbReference type="ARBA" id="ARBA00022603"/>
    </source>
</evidence>
<dbReference type="OrthoDB" id="9787825at2"/>
<dbReference type="SUPFAM" id="SSF53335">
    <property type="entry name" value="S-adenosyl-L-methionine-dependent methyltransferases"/>
    <property type="match status" value="1"/>
</dbReference>
<dbReference type="InterPro" id="IPR029063">
    <property type="entry name" value="SAM-dependent_MTases_sf"/>
</dbReference>
<comment type="caution">
    <text evidence="7">The sequence shown here is derived from an EMBL/GenBank/DDBJ whole genome shotgun (WGS) entry which is preliminary data.</text>
</comment>
<dbReference type="AlphaFoldDB" id="S7UAJ8"/>
<evidence type="ECO:0000256" key="2">
    <source>
        <dbReference type="ARBA" id="ARBA00022573"/>
    </source>
</evidence>
<keyword evidence="3 7" id="KW-0489">Methyltransferase</keyword>
<dbReference type="Pfam" id="PF00590">
    <property type="entry name" value="TP_methylase"/>
    <property type="match status" value="1"/>
</dbReference>
<protein>
    <submittedName>
        <fullName evidence="7">Precorrin-6y C5,15-methyltransferase (Decarboxylating), CbiE subunit</fullName>
    </submittedName>
</protein>
<dbReference type="InterPro" id="IPR020596">
    <property type="entry name" value="rRNA_Ade_Mease_Trfase_CS"/>
</dbReference>
<dbReference type="NCBIfam" id="TIGR02469">
    <property type="entry name" value="CbiT"/>
    <property type="match status" value="1"/>
</dbReference>
<dbReference type="PANTHER" id="PTHR43182:SF1">
    <property type="entry name" value="COBALT-PRECORRIN-7 C(5)-METHYLTRANSFERASE"/>
    <property type="match status" value="1"/>
</dbReference>
<dbReference type="Gene3D" id="3.30.950.10">
    <property type="entry name" value="Methyltransferase, Cobalt-precorrin-4 Transmethylase, Domain 2"/>
    <property type="match status" value="1"/>
</dbReference>
<proteinExistence type="predicted"/>
<dbReference type="GO" id="GO:0009236">
    <property type="term" value="P:cobalamin biosynthetic process"/>
    <property type="evidence" value="ECO:0007669"/>
    <property type="project" value="UniProtKB-UniPathway"/>
</dbReference>
<name>S7UAJ8_9BACT</name>
<feature type="domain" description="Tetrapyrrole methylase" evidence="6">
    <location>
        <begin position="3"/>
        <end position="189"/>
    </location>
</feature>
<dbReference type="NCBIfam" id="TIGR02467">
    <property type="entry name" value="CbiE"/>
    <property type="match status" value="1"/>
</dbReference>
<dbReference type="SUPFAM" id="SSF53790">
    <property type="entry name" value="Tetrapyrrole methylase"/>
    <property type="match status" value="1"/>
</dbReference>
<dbReference type="CDD" id="cd11644">
    <property type="entry name" value="Precorrin-6Y-MT"/>
    <property type="match status" value="1"/>
</dbReference>
<dbReference type="Gene3D" id="3.40.50.150">
    <property type="entry name" value="Vaccinia Virus protein VP39"/>
    <property type="match status" value="1"/>
</dbReference>
<dbReference type="eggNOG" id="COG2241">
    <property type="taxonomic scope" value="Bacteria"/>
</dbReference>
<dbReference type="GO" id="GO:0008276">
    <property type="term" value="F:protein methyltransferase activity"/>
    <property type="evidence" value="ECO:0007669"/>
    <property type="project" value="InterPro"/>
</dbReference>
<evidence type="ECO:0000313" key="8">
    <source>
        <dbReference type="Proteomes" id="UP000014975"/>
    </source>
</evidence>
<dbReference type="InterPro" id="IPR000878">
    <property type="entry name" value="4pyrrol_Mease"/>
</dbReference>
<dbReference type="PANTHER" id="PTHR43182">
    <property type="entry name" value="COBALT-PRECORRIN-6B C(15)-METHYLTRANSFERASE (DECARBOXYLATING)"/>
    <property type="match status" value="1"/>
</dbReference>
<dbReference type="Pfam" id="PF01135">
    <property type="entry name" value="PCMT"/>
    <property type="match status" value="1"/>
</dbReference>
<dbReference type="InterPro" id="IPR012818">
    <property type="entry name" value="CbiE"/>
</dbReference>
<evidence type="ECO:0000256" key="4">
    <source>
        <dbReference type="ARBA" id="ARBA00022679"/>
    </source>
</evidence>
<dbReference type="InterPro" id="IPR050714">
    <property type="entry name" value="Cobalamin_biosynth_MTase"/>
</dbReference>
<dbReference type="RefSeq" id="WP_020887783.1">
    <property type="nucleotide sequence ID" value="NZ_ATHI01000030.1"/>
</dbReference>
<dbReference type="InterPro" id="IPR014777">
    <property type="entry name" value="4pyrrole_Mease_sub1"/>
</dbReference>
<dbReference type="EMBL" id="ATHI01000030">
    <property type="protein sequence ID" value="EPR30959.1"/>
    <property type="molecule type" value="Genomic_DNA"/>
</dbReference>
<dbReference type="InterPro" id="IPR006365">
    <property type="entry name" value="Cbl_synth_CobL"/>
</dbReference>
<organism evidence="7 8">
    <name type="scientific">Alkalidesulfovibrio alkalitolerans DSM 16529</name>
    <dbReference type="NCBI Taxonomy" id="1121439"/>
    <lineage>
        <taxon>Bacteria</taxon>
        <taxon>Pseudomonadati</taxon>
        <taxon>Thermodesulfobacteriota</taxon>
        <taxon>Desulfovibrionia</taxon>
        <taxon>Desulfovibrionales</taxon>
        <taxon>Desulfovibrionaceae</taxon>
        <taxon>Alkalidesulfovibrio</taxon>
    </lineage>
</organism>
<dbReference type="InterPro" id="IPR035996">
    <property type="entry name" value="4pyrrol_Methylase_sf"/>
</dbReference>
<comment type="pathway">
    <text evidence="1">Cofactor biosynthesis; adenosylcobalamin biosynthesis.</text>
</comment>
<evidence type="ECO:0000259" key="6">
    <source>
        <dbReference type="Pfam" id="PF00590"/>
    </source>
</evidence>
<dbReference type="CDD" id="cd02440">
    <property type="entry name" value="AdoMet_MTases"/>
    <property type="match status" value="1"/>
</dbReference>
<reference evidence="7 8" key="1">
    <citation type="journal article" date="2013" name="Genome Announc.">
        <title>Draft genome sequences for three mercury-methylating, sulfate-reducing bacteria.</title>
        <authorList>
            <person name="Brown S.D."/>
            <person name="Hurt R.A.Jr."/>
            <person name="Gilmour C.C."/>
            <person name="Elias D.A."/>
        </authorList>
    </citation>
    <scope>NUCLEOTIDE SEQUENCE [LARGE SCALE GENOMIC DNA]</scope>
    <source>
        <strain evidence="7 8">DSM 16529</strain>
    </source>
</reference>
<evidence type="ECO:0000313" key="7">
    <source>
        <dbReference type="EMBL" id="EPR30959.1"/>
    </source>
</evidence>
<dbReference type="Gene3D" id="3.40.1010.10">
    <property type="entry name" value="Cobalt-precorrin-4 Transmethylase, Domain 1"/>
    <property type="match status" value="1"/>
</dbReference>
<accession>S7UAJ8</accession>
<sequence length="401" mass="42811">MIEVVGLGLNAELLCGATREAIARAEVLAGGKRQLAAFPEAGGERLVISAPVKDFIAAVSERAAKGLRVVVLADGDPLFYGIGRTLVETMGRDAVRIHPGVTTLQTAAARMGLPWHDIRAVSLHGRADHAPLFAAMTWYERVAVFTDEEHTPATIATALLERGADAYGMWVFEDLEMPSERVGLYTLQHAATERFSPLNMAVLERRRKAPLSLRLGIPDEELAHEADMITKWPVRAVGLAALSIDPESVVWDVGAGSGAVSVEAAVLASEGQVVAVERDPGRLAMLRENIRRTGAWSVRPVLGEAPEVFGPLPDPDRVFLGGGLGQGEAVLRACCQRLRPGGRITAHAVLLESLSRAQAVFADLGWPAAIQQVQVSQSETLGPGLRLKGHNPVFVISAAKP</sequence>
<keyword evidence="5" id="KW-0949">S-adenosyl-L-methionine</keyword>
<dbReference type="eggNOG" id="COG2242">
    <property type="taxonomic scope" value="Bacteria"/>
</dbReference>
<evidence type="ECO:0000256" key="5">
    <source>
        <dbReference type="ARBA" id="ARBA00022691"/>
    </source>
</evidence>
<keyword evidence="4 7" id="KW-0808">Transferase</keyword>
<dbReference type="Proteomes" id="UP000014975">
    <property type="component" value="Unassembled WGS sequence"/>
</dbReference>
<gene>
    <name evidence="7" type="ORF">dsat_1086</name>
</gene>